<gene>
    <name evidence="2" type="ORF">SanaruYs_00990</name>
</gene>
<dbReference type="Proteomes" id="UP000288227">
    <property type="component" value="Unassembled WGS sequence"/>
</dbReference>
<feature type="domain" description="NmrA-like" evidence="1">
    <location>
        <begin position="5"/>
        <end position="65"/>
    </location>
</feature>
<dbReference type="EMBL" id="BHXQ01000001">
    <property type="protein sequence ID" value="GCC49885.1"/>
    <property type="molecule type" value="Genomic_DNA"/>
</dbReference>
<dbReference type="InterPro" id="IPR036291">
    <property type="entry name" value="NAD(P)-bd_dom_sf"/>
</dbReference>
<dbReference type="SUPFAM" id="SSF51735">
    <property type="entry name" value="NAD(P)-binding Rossmann-fold domains"/>
    <property type="match status" value="1"/>
</dbReference>
<sequence length="79" mass="8971">MGLPFTQAFVKHRYEVSALIRNAAKASKLLPENVQIVNGDIADPGSLEKFLDQTEYLYLNLNLQQHEKLNEFHTEAEGL</sequence>
<proteinExistence type="predicted"/>
<evidence type="ECO:0000313" key="2">
    <source>
        <dbReference type="EMBL" id="GCC49885.1"/>
    </source>
</evidence>
<dbReference type="InterPro" id="IPR008030">
    <property type="entry name" value="NmrA-like"/>
</dbReference>
<organism evidence="2 3">
    <name type="scientific">Chryseotalea sanaruensis</name>
    <dbReference type="NCBI Taxonomy" id="2482724"/>
    <lineage>
        <taxon>Bacteria</taxon>
        <taxon>Pseudomonadati</taxon>
        <taxon>Bacteroidota</taxon>
        <taxon>Cytophagia</taxon>
        <taxon>Cytophagales</taxon>
        <taxon>Chryseotaleaceae</taxon>
        <taxon>Chryseotalea</taxon>
    </lineage>
</organism>
<dbReference type="AlphaFoldDB" id="A0A401U4U6"/>
<keyword evidence="3" id="KW-1185">Reference proteome</keyword>
<dbReference type="Gene3D" id="3.40.50.720">
    <property type="entry name" value="NAD(P)-binding Rossmann-like Domain"/>
    <property type="match status" value="1"/>
</dbReference>
<protein>
    <recommendedName>
        <fullName evidence="1">NmrA-like domain-containing protein</fullName>
    </recommendedName>
</protein>
<evidence type="ECO:0000313" key="3">
    <source>
        <dbReference type="Proteomes" id="UP000288227"/>
    </source>
</evidence>
<name>A0A401U4U6_9BACT</name>
<dbReference type="Pfam" id="PF05368">
    <property type="entry name" value="NmrA"/>
    <property type="match status" value="1"/>
</dbReference>
<comment type="caution">
    <text evidence="2">The sequence shown here is derived from an EMBL/GenBank/DDBJ whole genome shotgun (WGS) entry which is preliminary data.</text>
</comment>
<evidence type="ECO:0000259" key="1">
    <source>
        <dbReference type="Pfam" id="PF05368"/>
    </source>
</evidence>
<reference evidence="2 3" key="1">
    <citation type="submission" date="2018-11" db="EMBL/GenBank/DDBJ databases">
        <title>Chryseotalea sanarue gen. nov., sp., nov., a member of the family Cytophagaceae, isolated from a brackish lake in Hamamatsu Japan.</title>
        <authorList>
            <person name="Maejima Y."/>
            <person name="Iino T."/>
            <person name="Muraguchi Y."/>
            <person name="Fukuda K."/>
            <person name="Ohkuma M."/>
            <person name="Moriuchi R."/>
            <person name="Dohra H."/>
            <person name="Kimbara K."/>
            <person name="Shintani M."/>
        </authorList>
    </citation>
    <scope>NUCLEOTIDE SEQUENCE [LARGE SCALE GENOMIC DNA]</scope>
    <source>
        <strain evidence="2 3">Ys</strain>
    </source>
</reference>
<accession>A0A401U4U6</accession>